<feature type="region of interest" description="Disordered" evidence="1">
    <location>
        <begin position="388"/>
        <end position="430"/>
    </location>
</feature>
<comment type="caution">
    <text evidence="3">The sequence shown here is derived from an EMBL/GenBank/DDBJ whole genome shotgun (WGS) entry which is preliminary data.</text>
</comment>
<feature type="compositionally biased region" description="Low complexity" evidence="1">
    <location>
        <begin position="246"/>
        <end position="270"/>
    </location>
</feature>
<feature type="region of interest" description="Disordered" evidence="1">
    <location>
        <begin position="1"/>
        <end position="38"/>
    </location>
</feature>
<evidence type="ECO:0000259" key="2">
    <source>
        <dbReference type="PROSITE" id="PS50011"/>
    </source>
</evidence>
<feature type="compositionally biased region" description="Basic residues" evidence="1">
    <location>
        <begin position="398"/>
        <end position="428"/>
    </location>
</feature>
<dbReference type="Proteomes" id="UP001363151">
    <property type="component" value="Unassembled WGS sequence"/>
</dbReference>
<dbReference type="InterPro" id="IPR011009">
    <property type="entry name" value="Kinase-like_dom_sf"/>
</dbReference>
<reference evidence="3 4" key="1">
    <citation type="submission" date="2024-03" db="EMBL/GenBank/DDBJ databases">
        <title>Aureococcus anophagefferens CCMP1851 and Kratosvirus quantuckense: Draft genome of a second virus-susceptible host strain in the model system.</title>
        <authorList>
            <person name="Chase E."/>
            <person name="Truchon A.R."/>
            <person name="Schepens W."/>
            <person name="Wilhelm S.W."/>
        </authorList>
    </citation>
    <scope>NUCLEOTIDE SEQUENCE [LARGE SCALE GENOMIC DNA]</scope>
    <source>
        <strain evidence="3 4">CCMP1851</strain>
    </source>
</reference>
<organism evidence="3 4">
    <name type="scientific">Aureococcus anophagefferens</name>
    <name type="common">Harmful bloom alga</name>
    <dbReference type="NCBI Taxonomy" id="44056"/>
    <lineage>
        <taxon>Eukaryota</taxon>
        <taxon>Sar</taxon>
        <taxon>Stramenopiles</taxon>
        <taxon>Ochrophyta</taxon>
        <taxon>Pelagophyceae</taxon>
        <taxon>Pelagomonadales</taxon>
        <taxon>Pelagomonadaceae</taxon>
        <taxon>Aureococcus</taxon>
    </lineage>
</organism>
<feature type="region of interest" description="Disordered" evidence="1">
    <location>
        <begin position="875"/>
        <end position="895"/>
    </location>
</feature>
<dbReference type="EMBL" id="JBBJCI010000164">
    <property type="protein sequence ID" value="KAK7241692.1"/>
    <property type="molecule type" value="Genomic_DNA"/>
</dbReference>
<feature type="domain" description="Protein kinase" evidence="2">
    <location>
        <begin position="516"/>
        <end position="957"/>
    </location>
</feature>
<feature type="compositionally biased region" description="Basic residues" evidence="1">
    <location>
        <begin position="486"/>
        <end position="497"/>
    </location>
</feature>
<keyword evidence="4" id="KW-1185">Reference proteome</keyword>
<dbReference type="Gene3D" id="1.10.510.10">
    <property type="entry name" value="Transferase(Phosphotransferase) domain 1"/>
    <property type="match status" value="1"/>
</dbReference>
<evidence type="ECO:0000313" key="4">
    <source>
        <dbReference type="Proteomes" id="UP001363151"/>
    </source>
</evidence>
<evidence type="ECO:0000313" key="3">
    <source>
        <dbReference type="EMBL" id="KAK7241692.1"/>
    </source>
</evidence>
<gene>
    <name evidence="3" type="ORF">SO694_00070197</name>
</gene>
<accession>A0ABR1FZL7</accession>
<dbReference type="SMART" id="SM00220">
    <property type="entry name" value="S_TKc"/>
    <property type="match status" value="1"/>
</dbReference>
<protein>
    <recommendedName>
        <fullName evidence="2">Protein kinase domain-containing protein</fullName>
    </recommendedName>
</protein>
<proteinExistence type="predicted"/>
<dbReference type="InterPro" id="IPR000719">
    <property type="entry name" value="Prot_kinase_dom"/>
</dbReference>
<dbReference type="PROSITE" id="PS50011">
    <property type="entry name" value="PROTEIN_KINASE_DOM"/>
    <property type="match status" value="1"/>
</dbReference>
<name>A0ABR1FZL7_AURAN</name>
<evidence type="ECO:0000256" key="1">
    <source>
        <dbReference type="SAM" id="MobiDB-lite"/>
    </source>
</evidence>
<feature type="region of interest" description="Disordered" evidence="1">
    <location>
        <begin position="191"/>
        <end position="283"/>
    </location>
</feature>
<dbReference type="SUPFAM" id="SSF56112">
    <property type="entry name" value="Protein kinase-like (PK-like)"/>
    <property type="match status" value="1"/>
</dbReference>
<feature type="compositionally biased region" description="Low complexity" evidence="1">
    <location>
        <begin position="204"/>
        <end position="236"/>
    </location>
</feature>
<sequence>MSSSRQSWLGALPGAKKVYGGNAGKKKQPAAKARAPLRTLQTNALATVDEDSWLAPSRKNACATPEEKAPKPRARTTTTMAARESSALFVDSSSDEEPEAKSKGKGLEGAVAAGADEDVAWLREALGAEGFVSFGKRTVRVPRSWRRSRRSRVIGWCEDLGFRCVATAESTILEMSSRAVGELREKLAARRRQRRAAESPAPPLEVVEAPARGAAAPRSSSATRPSTSRRSSTACASRRRRRRRTTGAAPPGGDAGEAADAFGASARGAPSFGDSRRSTTHGEAARLKLARRRSMAQHGLLRRQSSVGGGGAFGRASGSLAAAFGRTSASRASGSLAPARGSLAPGRGSVALWGVAEGAVAVETAKRGEAARCVAPRFRGDARRDVVGASPWRGTAPGRRRRRDGGARHGRRARGRGRGRVARGPRRPGRGDDYFLPAALVGARLPALATLAASATRLLPGDAWRRVLAFAGDHRGAARRAAAPARRGRRGGRRGPPRPRGAGGTTRTWASVAAAMPAGRFLSEGAFKRVFAVGDEAVGVADLALLGGDAGAAAEAAKELEISTRLAQLLDRGCCPNFVAARGAFACDAPPGAAWGGAAAKGNRKKKGARWLYARMELCGHGDVEGWLRSLPGGALPDGATLALFFQMCFSLYASRAALGLRHYDVKLLNFLAAPVAAATVARYAVGPAAFDLRLDPALCGAWAKLADFGTSRCDAASLGAHADGSLLTTVENAPADLLVAGDAADFHGFAHDTFSLGLAAVHLFGGCAPYEELMADCTCPAPLRGALAKLWLADGGGFGAVARTCRTVYDDDGAGNSGDASSDDDGVGEPYDRTLFDTLYRFFVLLGVPEADALGPAGQPVLAAARDHLLGDAPAGAKKKKKAATKAARRADQRRARVRKRFADDAARFDLETGDAPAIARCRARFGENLPLLKAMLAFDAAQRPTMRALLLSPLFAPLRATGELRADAVFATFARRDDAAPIPDV</sequence>
<feature type="region of interest" description="Disordered" evidence="1">
    <location>
        <begin position="56"/>
        <end position="108"/>
    </location>
</feature>
<feature type="region of interest" description="Disordered" evidence="1">
    <location>
        <begin position="478"/>
        <end position="506"/>
    </location>
</feature>
<feature type="compositionally biased region" description="Basic residues" evidence="1">
    <location>
        <begin position="878"/>
        <end position="889"/>
    </location>
</feature>